<reference evidence="2" key="1">
    <citation type="journal article" date="2021" name="PeerJ">
        <title>Extensive microbial diversity within the chicken gut microbiome revealed by metagenomics and culture.</title>
        <authorList>
            <person name="Gilroy R."/>
            <person name="Ravi A."/>
            <person name="Getino M."/>
            <person name="Pursley I."/>
            <person name="Horton D.L."/>
            <person name="Alikhan N.F."/>
            <person name="Baker D."/>
            <person name="Gharbi K."/>
            <person name="Hall N."/>
            <person name="Watson M."/>
            <person name="Adriaenssens E.M."/>
            <person name="Foster-Nyarko E."/>
            <person name="Jarju S."/>
            <person name="Secka A."/>
            <person name="Antonio M."/>
            <person name="Oren A."/>
            <person name="Chaudhuri R.R."/>
            <person name="La Ragione R."/>
            <person name="Hildebrand F."/>
            <person name="Pallen M.J."/>
        </authorList>
    </citation>
    <scope>NUCLEOTIDE SEQUENCE</scope>
    <source>
        <strain evidence="2">ChiW19-6364</strain>
    </source>
</reference>
<reference evidence="2" key="2">
    <citation type="submission" date="2021-04" db="EMBL/GenBank/DDBJ databases">
        <authorList>
            <person name="Gilroy R."/>
        </authorList>
    </citation>
    <scope>NUCLEOTIDE SEQUENCE</scope>
    <source>
        <strain evidence="2">ChiW19-6364</strain>
    </source>
</reference>
<protein>
    <submittedName>
        <fullName evidence="2">Uncharacterized protein</fullName>
    </submittedName>
</protein>
<keyword evidence="1" id="KW-1133">Transmembrane helix</keyword>
<dbReference type="Proteomes" id="UP000823850">
    <property type="component" value="Unassembled WGS sequence"/>
</dbReference>
<evidence type="ECO:0000256" key="1">
    <source>
        <dbReference type="SAM" id="Phobius"/>
    </source>
</evidence>
<sequence>MWDIKRIWRRKIEENRREKVLFSNTDLRKLIKSIYISAFAMNILVVLAVPFVISIYGLSEEASSYARQILYYHFACVVTIWLLSFSLPNTLRAAAAVKFTMGTSIPSIWVFRIGFSVVLGREYSGDGWLCSLTGSSGLYALSPDT</sequence>
<dbReference type="AlphaFoldDB" id="A0A9D2R4R6"/>
<accession>A0A9D2R4R6</accession>
<keyword evidence="1" id="KW-0472">Membrane</keyword>
<evidence type="ECO:0000313" key="2">
    <source>
        <dbReference type="EMBL" id="HJD38420.1"/>
    </source>
</evidence>
<comment type="caution">
    <text evidence="2">The sequence shown here is derived from an EMBL/GenBank/DDBJ whole genome shotgun (WGS) entry which is preliminary data.</text>
</comment>
<name>A0A9D2R4R6_9FIRM</name>
<dbReference type="EMBL" id="DWUX01000004">
    <property type="protein sequence ID" value="HJD38420.1"/>
    <property type="molecule type" value="Genomic_DNA"/>
</dbReference>
<feature type="transmembrane region" description="Helical" evidence="1">
    <location>
        <begin position="69"/>
        <end position="87"/>
    </location>
</feature>
<feature type="transmembrane region" description="Helical" evidence="1">
    <location>
        <begin position="34"/>
        <end position="57"/>
    </location>
</feature>
<gene>
    <name evidence="2" type="ORF">H9913_00205</name>
</gene>
<proteinExistence type="predicted"/>
<keyword evidence="1" id="KW-0812">Transmembrane</keyword>
<organism evidence="2 3">
    <name type="scientific">Candidatus Blautia stercoripullorum</name>
    <dbReference type="NCBI Taxonomy" id="2838502"/>
    <lineage>
        <taxon>Bacteria</taxon>
        <taxon>Bacillati</taxon>
        <taxon>Bacillota</taxon>
        <taxon>Clostridia</taxon>
        <taxon>Lachnospirales</taxon>
        <taxon>Lachnospiraceae</taxon>
        <taxon>Blautia</taxon>
    </lineage>
</organism>
<evidence type="ECO:0000313" key="3">
    <source>
        <dbReference type="Proteomes" id="UP000823850"/>
    </source>
</evidence>